<dbReference type="GO" id="GO:0051087">
    <property type="term" value="F:protein-folding chaperone binding"/>
    <property type="evidence" value="ECO:0007669"/>
    <property type="project" value="TreeGrafter"/>
</dbReference>
<dbReference type="PANTHER" id="PTHR10772:SF63">
    <property type="entry name" value="20 KDA CHAPERONIN, CHLOROPLASTIC"/>
    <property type="match status" value="1"/>
</dbReference>
<dbReference type="FunFam" id="2.30.33.40:FF:000001">
    <property type="entry name" value="10 kDa chaperonin"/>
    <property type="match status" value="1"/>
</dbReference>
<dbReference type="InterPro" id="IPR011032">
    <property type="entry name" value="GroES-like_sf"/>
</dbReference>
<comment type="subcellular location">
    <subcellularLocation>
        <location evidence="3">Cytoplasm</location>
    </subcellularLocation>
</comment>
<evidence type="ECO:0000256" key="3">
    <source>
        <dbReference type="HAMAP-Rule" id="MF_00580"/>
    </source>
</evidence>
<dbReference type="PRINTS" id="PR00297">
    <property type="entry name" value="CHAPERONIN10"/>
</dbReference>
<gene>
    <name evidence="3" type="primary">groES</name>
    <name evidence="3" type="synonym">groS</name>
    <name evidence="6" type="ORF">A3A33_02090</name>
</gene>
<protein>
    <recommendedName>
        <fullName evidence="3">Co-chaperonin GroES</fullName>
    </recommendedName>
    <alternativeName>
        <fullName evidence="3">10 kDa chaperonin</fullName>
    </alternativeName>
    <alternativeName>
        <fullName evidence="3">Chaperonin-10</fullName>
        <shortName evidence="3">Cpn10</shortName>
    </alternativeName>
</protein>
<keyword evidence="2 3" id="KW-0143">Chaperone</keyword>
<dbReference type="AlphaFoldDB" id="A0A1F8GUF3"/>
<proteinExistence type="inferred from homology"/>
<dbReference type="Pfam" id="PF00166">
    <property type="entry name" value="Cpn10"/>
    <property type="match status" value="1"/>
</dbReference>
<feature type="region of interest" description="Disordered" evidence="5">
    <location>
        <begin position="21"/>
        <end position="41"/>
    </location>
</feature>
<evidence type="ECO:0000256" key="2">
    <source>
        <dbReference type="ARBA" id="ARBA00023186"/>
    </source>
</evidence>
<reference evidence="6 7" key="1">
    <citation type="journal article" date="2016" name="Nat. Commun.">
        <title>Thousands of microbial genomes shed light on interconnected biogeochemical processes in an aquifer system.</title>
        <authorList>
            <person name="Anantharaman K."/>
            <person name="Brown C.T."/>
            <person name="Hug L.A."/>
            <person name="Sharon I."/>
            <person name="Castelle C.J."/>
            <person name="Probst A.J."/>
            <person name="Thomas B.C."/>
            <person name="Singh A."/>
            <person name="Wilkins M.J."/>
            <person name="Karaoz U."/>
            <person name="Brodie E.L."/>
            <person name="Williams K.H."/>
            <person name="Hubbard S.S."/>
            <person name="Banfield J.F."/>
        </authorList>
    </citation>
    <scope>NUCLEOTIDE SEQUENCE [LARGE SCALE GENOMIC DNA]</scope>
</reference>
<dbReference type="HAMAP" id="MF_00580">
    <property type="entry name" value="CH10"/>
    <property type="match status" value="1"/>
</dbReference>
<comment type="function">
    <text evidence="3 4">Together with the chaperonin GroEL, plays an essential role in assisting protein folding. The GroEL-GroES system forms a nano-cage that allows encapsulation of the non-native substrate proteins and provides a physical environment optimized to promote and accelerate protein folding. GroES binds to the apical surface of the GroEL ring, thereby capping the opening of the GroEL channel.</text>
</comment>
<evidence type="ECO:0000313" key="6">
    <source>
        <dbReference type="EMBL" id="OGN28268.1"/>
    </source>
</evidence>
<dbReference type="SMART" id="SM00883">
    <property type="entry name" value="Cpn10"/>
    <property type="match status" value="1"/>
</dbReference>
<sequence length="111" mass="12094">MNIKPLGDRVLIEPLSDDEMSKKTKGGIFIPDTADKEKPQEGKVLAVGEGKRLENGTLVPVSVKVGDRVIFRKYAGDEFKVPARNASHSDAGGDDKEYLIAKEEDILGIIN</sequence>
<dbReference type="InterPro" id="IPR037124">
    <property type="entry name" value="Chaperonin_GroES_sf"/>
</dbReference>
<evidence type="ECO:0000256" key="5">
    <source>
        <dbReference type="SAM" id="MobiDB-lite"/>
    </source>
</evidence>
<dbReference type="GO" id="GO:0005737">
    <property type="term" value="C:cytoplasm"/>
    <property type="evidence" value="ECO:0007669"/>
    <property type="project" value="UniProtKB-SubCell"/>
</dbReference>
<name>A0A1F8GUF3_9BACT</name>
<comment type="subunit">
    <text evidence="3">Heptamer of 7 subunits arranged in a ring. Interacts with the chaperonin GroEL.</text>
</comment>
<organism evidence="6 7">
    <name type="scientific">Candidatus Yanofskybacteria bacterium RIFCSPLOWO2_01_FULL_49_25</name>
    <dbReference type="NCBI Taxonomy" id="1802701"/>
    <lineage>
        <taxon>Bacteria</taxon>
        <taxon>Candidatus Yanofskyibacteriota</taxon>
    </lineage>
</organism>
<dbReference type="GO" id="GO:0051082">
    <property type="term" value="F:unfolded protein binding"/>
    <property type="evidence" value="ECO:0007669"/>
    <property type="project" value="TreeGrafter"/>
</dbReference>
<dbReference type="PANTHER" id="PTHR10772">
    <property type="entry name" value="10 KDA HEAT SHOCK PROTEIN"/>
    <property type="match status" value="1"/>
</dbReference>
<comment type="similarity">
    <text evidence="1 3 4">Belongs to the GroES chaperonin family.</text>
</comment>
<dbReference type="SUPFAM" id="SSF50129">
    <property type="entry name" value="GroES-like"/>
    <property type="match status" value="1"/>
</dbReference>
<dbReference type="Gene3D" id="2.30.33.40">
    <property type="entry name" value="GroES chaperonin"/>
    <property type="match status" value="1"/>
</dbReference>
<accession>A0A1F8GUF3</accession>
<dbReference type="Proteomes" id="UP000179047">
    <property type="component" value="Unassembled WGS sequence"/>
</dbReference>
<keyword evidence="3" id="KW-0963">Cytoplasm</keyword>
<dbReference type="EMBL" id="MGKP01000022">
    <property type="protein sequence ID" value="OGN28268.1"/>
    <property type="molecule type" value="Genomic_DNA"/>
</dbReference>
<dbReference type="STRING" id="1802701.A3A33_02090"/>
<dbReference type="CDD" id="cd00320">
    <property type="entry name" value="cpn10"/>
    <property type="match status" value="1"/>
</dbReference>
<dbReference type="GO" id="GO:0005524">
    <property type="term" value="F:ATP binding"/>
    <property type="evidence" value="ECO:0007669"/>
    <property type="project" value="InterPro"/>
</dbReference>
<dbReference type="GO" id="GO:0046872">
    <property type="term" value="F:metal ion binding"/>
    <property type="evidence" value="ECO:0007669"/>
    <property type="project" value="TreeGrafter"/>
</dbReference>
<dbReference type="InterPro" id="IPR020818">
    <property type="entry name" value="Chaperonin_GroES"/>
</dbReference>
<dbReference type="GO" id="GO:0044183">
    <property type="term" value="F:protein folding chaperone"/>
    <property type="evidence" value="ECO:0007669"/>
    <property type="project" value="InterPro"/>
</dbReference>
<evidence type="ECO:0000313" key="7">
    <source>
        <dbReference type="Proteomes" id="UP000179047"/>
    </source>
</evidence>
<evidence type="ECO:0000256" key="4">
    <source>
        <dbReference type="RuleBase" id="RU000535"/>
    </source>
</evidence>
<comment type="caution">
    <text evidence="6">The sequence shown here is derived from an EMBL/GenBank/DDBJ whole genome shotgun (WGS) entry which is preliminary data.</text>
</comment>
<evidence type="ECO:0000256" key="1">
    <source>
        <dbReference type="ARBA" id="ARBA00006975"/>
    </source>
</evidence>
<dbReference type="NCBIfam" id="NF001531">
    <property type="entry name" value="PRK00364.2-2"/>
    <property type="match status" value="1"/>
</dbReference>